<dbReference type="STRING" id="631362.Thi970DRAFT_00945"/>
<dbReference type="RefSeq" id="WP_009147372.1">
    <property type="nucleotide sequence ID" value="NZ_CP121471.1"/>
</dbReference>
<evidence type="ECO:0000313" key="2">
    <source>
        <dbReference type="EMBL" id="EIC23288.1"/>
    </source>
</evidence>
<feature type="compositionally biased region" description="Basic and acidic residues" evidence="1">
    <location>
        <begin position="123"/>
        <end position="133"/>
    </location>
</feature>
<evidence type="ECO:0000313" key="3">
    <source>
        <dbReference type="Proteomes" id="UP000002964"/>
    </source>
</evidence>
<name>H8YXW2_9GAMM</name>
<accession>H8YXW2</accession>
<dbReference type="EMBL" id="JH603168">
    <property type="protein sequence ID" value="EIC23288.1"/>
    <property type="molecule type" value="Genomic_DNA"/>
</dbReference>
<feature type="region of interest" description="Disordered" evidence="1">
    <location>
        <begin position="119"/>
        <end position="150"/>
    </location>
</feature>
<keyword evidence="3" id="KW-1185">Reference proteome</keyword>
<reference evidence="2 3" key="2">
    <citation type="submission" date="2011-11" db="EMBL/GenBank/DDBJ databases">
        <authorList>
            <consortium name="US DOE Joint Genome Institute"/>
            <person name="Lucas S."/>
            <person name="Han J."/>
            <person name="Lapidus A."/>
            <person name="Cheng J.-F."/>
            <person name="Goodwin L."/>
            <person name="Pitluck S."/>
            <person name="Peters L."/>
            <person name="Ovchinnikova G."/>
            <person name="Zhang X."/>
            <person name="Detter J.C."/>
            <person name="Han C."/>
            <person name="Tapia R."/>
            <person name="Land M."/>
            <person name="Hauser L."/>
            <person name="Kyrpides N."/>
            <person name="Ivanova N."/>
            <person name="Pagani I."/>
            <person name="Vogl K."/>
            <person name="Liu Z."/>
            <person name="Overmann J."/>
            <person name="Frigaard N.-U."/>
            <person name="Bryant D."/>
            <person name="Woyke T."/>
        </authorList>
    </citation>
    <scope>NUCLEOTIDE SEQUENCE [LARGE SCALE GENOMIC DNA]</scope>
    <source>
        <strain evidence="2 3">970</strain>
    </source>
</reference>
<dbReference type="HOGENOM" id="CLU_1414601_0_0_6"/>
<dbReference type="AlphaFoldDB" id="H8YXW2"/>
<reference evidence="3" key="1">
    <citation type="submission" date="2011-06" db="EMBL/GenBank/DDBJ databases">
        <authorList>
            <consortium name="US DOE Joint Genome Institute (JGI-PGF)"/>
            <person name="Lucas S."/>
            <person name="Han J."/>
            <person name="Lapidus A."/>
            <person name="Cheng J.-F."/>
            <person name="Goodwin L."/>
            <person name="Pitluck S."/>
            <person name="Peters L."/>
            <person name="Land M.L."/>
            <person name="Hauser L."/>
            <person name="Vogl K."/>
            <person name="Liu Z."/>
            <person name="Overmann J."/>
            <person name="Frigaard N.-U."/>
            <person name="Bryant D.A."/>
            <person name="Woyke T.J."/>
        </authorList>
    </citation>
    <scope>NUCLEOTIDE SEQUENCE [LARGE SCALE GENOMIC DNA]</scope>
    <source>
        <strain evidence="3">970</strain>
    </source>
</reference>
<protein>
    <submittedName>
        <fullName evidence="2">Uncharacterized protein</fullName>
    </submittedName>
</protein>
<evidence type="ECO:0000256" key="1">
    <source>
        <dbReference type="SAM" id="MobiDB-lite"/>
    </source>
</evidence>
<organism evidence="2 3">
    <name type="scientific">Thiorhodovibrio frisius</name>
    <dbReference type="NCBI Taxonomy" id="631362"/>
    <lineage>
        <taxon>Bacteria</taxon>
        <taxon>Pseudomonadati</taxon>
        <taxon>Pseudomonadota</taxon>
        <taxon>Gammaproteobacteria</taxon>
        <taxon>Chromatiales</taxon>
        <taxon>Chromatiaceae</taxon>
        <taxon>Thiorhodovibrio</taxon>
    </lineage>
</organism>
<proteinExistence type="predicted"/>
<dbReference type="Proteomes" id="UP000002964">
    <property type="component" value="Unassembled WGS sequence"/>
</dbReference>
<sequence>MIQLPPALANPPDGRYSLDQAVTVWLAIYHGYQPGSPDSLDFRRARQRAARELEPIIQHETPSAPTGPRIVRRQSTWFDHARNTPRESSRRVIKRTIASVTKSDMIELARQHGIEMEPQVQREPMERQAEQVRRKSPGRPAKIPPEALDEYDRLRSQNIIIEAATKEVAEKFCIDKPDSIRTASDRRKRERE</sequence>
<gene>
    <name evidence="2" type="ORF">Thi970DRAFT_00945</name>
</gene>